<feature type="domain" description="Aminotransferase class V" evidence="2">
    <location>
        <begin position="85"/>
        <end position="480"/>
    </location>
</feature>
<name>A0AAD2G8V9_9STRA</name>
<protein>
    <recommendedName>
        <fullName evidence="2">Aminotransferase class V domain-containing protein</fullName>
    </recommendedName>
</protein>
<dbReference type="Pfam" id="PF00266">
    <property type="entry name" value="Aminotran_5"/>
    <property type="match status" value="1"/>
</dbReference>
<evidence type="ECO:0000256" key="1">
    <source>
        <dbReference type="SAM" id="MobiDB-lite"/>
    </source>
</evidence>
<dbReference type="EMBL" id="CAKOGP040002247">
    <property type="protein sequence ID" value="CAJ1966019.1"/>
    <property type="molecule type" value="Genomic_DNA"/>
</dbReference>
<proteinExistence type="predicted"/>
<feature type="region of interest" description="Disordered" evidence="1">
    <location>
        <begin position="1"/>
        <end position="29"/>
    </location>
</feature>
<evidence type="ECO:0000259" key="2">
    <source>
        <dbReference type="Pfam" id="PF00266"/>
    </source>
</evidence>
<dbReference type="Gene3D" id="3.90.1150.10">
    <property type="entry name" value="Aspartate Aminotransferase, domain 1"/>
    <property type="match status" value="1"/>
</dbReference>
<reference evidence="3" key="1">
    <citation type="submission" date="2023-08" db="EMBL/GenBank/DDBJ databases">
        <authorList>
            <person name="Audoor S."/>
            <person name="Bilcke G."/>
        </authorList>
    </citation>
    <scope>NUCLEOTIDE SEQUENCE</scope>
</reference>
<keyword evidence="4" id="KW-1185">Reference proteome</keyword>
<accession>A0AAD2G8V9</accession>
<dbReference type="InterPro" id="IPR015424">
    <property type="entry name" value="PyrdxlP-dep_Trfase"/>
</dbReference>
<dbReference type="Proteomes" id="UP001295423">
    <property type="component" value="Unassembled WGS sequence"/>
</dbReference>
<dbReference type="InterPro" id="IPR015422">
    <property type="entry name" value="PyrdxlP-dep_Trfase_small"/>
</dbReference>
<dbReference type="PANTHER" id="PTHR43686">
    <property type="entry name" value="SULFURTRANSFERASE-RELATED"/>
    <property type="match status" value="1"/>
</dbReference>
<evidence type="ECO:0000313" key="4">
    <source>
        <dbReference type="Proteomes" id="UP001295423"/>
    </source>
</evidence>
<dbReference type="PANTHER" id="PTHR43686:SF1">
    <property type="entry name" value="AMINOTRAN_5 DOMAIN-CONTAINING PROTEIN"/>
    <property type="match status" value="1"/>
</dbReference>
<organism evidence="3 4">
    <name type="scientific">Cylindrotheca closterium</name>
    <dbReference type="NCBI Taxonomy" id="2856"/>
    <lineage>
        <taxon>Eukaryota</taxon>
        <taxon>Sar</taxon>
        <taxon>Stramenopiles</taxon>
        <taxon>Ochrophyta</taxon>
        <taxon>Bacillariophyta</taxon>
        <taxon>Bacillariophyceae</taxon>
        <taxon>Bacillariophycidae</taxon>
        <taxon>Bacillariales</taxon>
        <taxon>Bacillariaceae</taxon>
        <taxon>Cylindrotheca</taxon>
    </lineage>
</organism>
<gene>
    <name evidence="3" type="ORF">CYCCA115_LOCUS21603</name>
</gene>
<dbReference type="InterPro" id="IPR000192">
    <property type="entry name" value="Aminotrans_V_dom"/>
</dbReference>
<dbReference type="SUPFAM" id="SSF53383">
    <property type="entry name" value="PLP-dependent transferases"/>
    <property type="match status" value="1"/>
</dbReference>
<evidence type="ECO:0000313" key="3">
    <source>
        <dbReference type="EMBL" id="CAJ1966019.1"/>
    </source>
</evidence>
<comment type="caution">
    <text evidence="3">The sequence shown here is derived from an EMBL/GenBank/DDBJ whole genome shotgun (WGS) entry which is preliminary data.</text>
</comment>
<dbReference type="AlphaFoldDB" id="A0AAD2G8V9"/>
<sequence length="666" mass="74458">MGNCKSITKHSDLEPVAFDNTSHGESSDCEKSAAFRNYHRGEEEVVDHDHHGSKQEEKDPVSLIRQNIIGGSQYITTPFGSRKIVYADYTASGRSLKPVEDFLTTNVYPFYANTHTEASATGAITTNLREEARLIISKSLNAPREKYALLFVGTGCTGAIEKMMKLLGIWLPEFVTSKWKLPNLIPEGDRPIVFIGPFEHHSNELPWRESIVTVVVIPEDDDGCPDIEVLEAKLSEYKDRKMKIGSFCAGSNVTGICIDTKKYTRLLHKHNALAFFDFAGSGAYVEINMNGENEDESMDAIFMSPHKFIGGPGCTGLLVANRSIFETTKIPTFPGGGTVSFVSPCAQDYDDNIEAREDAGTPAIVQAIRTGLVFQVKEMVGCRRIEAIERNYCSMVFSKLRENNKVQLVGSDRGAYFDPHRRVTIMSFNIRSPFQASCSNKSGIPSQMLHPHFVVALLNDVYGIQARAGCSCTGPYGHRLMGINSERSERIRVLVGKGYNAFKLGWARVNFNYFISPEEVEFICDAILQIAEHGWKLLPLYETDLKSALFVHRRKISGSNRPSLSNFHLSVSECAEPKDAHMQKNSFLFKQVLDDADKIYGKAEQSLKMCAHREVIKLQDEALPEDIISPNDIWWVTTKTVSNHFSSAPNEEANFSQDYQCMVMDC</sequence>
<dbReference type="InterPro" id="IPR015421">
    <property type="entry name" value="PyrdxlP-dep_Trfase_major"/>
</dbReference>
<dbReference type="Gene3D" id="3.40.640.10">
    <property type="entry name" value="Type I PLP-dependent aspartate aminotransferase-like (Major domain)"/>
    <property type="match status" value="1"/>
</dbReference>